<evidence type="ECO:0000259" key="3">
    <source>
        <dbReference type="Pfam" id="PF18152"/>
    </source>
</evidence>
<feature type="domain" description="DAHP synthase ferredoxin-like" evidence="3">
    <location>
        <begin position="1"/>
        <end position="66"/>
    </location>
</feature>
<dbReference type="OrthoDB" id="9802281at2"/>
<dbReference type="NCBIfam" id="TIGR01361">
    <property type="entry name" value="DAHP_synth_Bsub"/>
    <property type="match status" value="1"/>
</dbReference>
<dbReference type="GO" id="GO:0003849">
    <property type="term" value="F:3-deoxy-7-phosphoheptulonate synthase activity"/>
    <property type="evidence" value="ECO:0007669"/>
    <property type="project" value="UniProtKB-EC"/>
</dbReference>
<comment type="caution">
    <text evidence="4">The sequence shown here is derived from an EMBL/GenBank/DDBJ whole genome shotgun (WGS) entry which is preliminary data.</text>
</comment>
<dbReference type="Proteomes" id="UP000295198">
    <property type="component" value="Unassembled WGS sequence"/>
</dbReference>
<dbReference type="PANTHER" id="PTHR43018">
    <property type="entry name" value="PHOSPHO-2-DEHYDRO-3-DEOXYHEPTONATE ALDOLASE"/>
    <property type="match status" value="1"/>
</dbReference>
<protein>
    <submittedName>
        <fullName evidence="4">3-deoxy-7-phosphoheptulonate synthase</fullName>
        <ecNumber evidence="4">2.5.1.54</ecNumber>
    </submittedName>
</protein>
<feature type="domain" description="DAHP synthetase I/KDSA" evidence="2">
    <location>
        <begin position="91"/>
        <end position="332"/>
    </location>
</feature>
<dbReference type="EC" id="2.5.1.54" evidence="4"/>
<dbReference type="Gene3D" id="3.20.20.70">
    <property type="entry name" value="Aldolase class I"/>
    <property type="match status" value="1"/>
</dbReference>
<dbReference type="PANTHER" id="PTHR43018:SF1">
    <property type="entry name" value="PROTEIN AROA(G)"/>
    <property type="match status" value="1"/>
</dbReference>
<sequence>MVVVMSPDATDEQIAHVVERVESVGGEAFVSKGVVRTIIGLVGDIDSFHHLNLRTLAGVADVHRISDPYKLVSRQHHPDRSTVWVGPAGHQVPIGPDTFTFIAGPCAVESKEQTAEASRMAQSAGATIIRGGAFKPRTSPYAFQGLGLAGLEILAGIREATGLPVVTEVVDPRDVPMVAEHVDMLQVGTRNMANFGLLQAVGEAGKPVLLKRGMTATIEEWLMAAEYIAQRGNLDVVLCERGIRTFEPATRNTLDISAVPVVQAASHLPVIVDPSHASGRKDLVVPLSRAAIAVGADGVIVDVHPDPETALCDGPQALLGAELRELAQAVRRLPEVVGRAPAGVLAQRG</sequence>
<dbReference type="Pfam" id="PF00793">
    <property type="entry name" value="DAHP_synth_1"/>
    <property type="match status" value="1"/>
</dbReference>
<dbReference type="GO" id="GO:0016832">
    <property type="term" value="F:aldehyde-lyase activity"/>
    <property type="evidence" value="ECO:0007669"/>
    <property type="project" value="InterPro"/>
</dbReference>
<dbReference type="GO" id="GO:0009073">
    <property type="term" value="P:aromatic amino acid family biosynthetic process"/>
    <property type="evidence" value="ECO:0007669"/>
    <property type="project" value="InterPro"/>
</dbReference>
<dbReference type="RefSeq" id="WP_134717500.1">
    <property type="nucleotide sequence ID" value="NZ_SDKM01000015.1"/>
</dbReference>
<dbReference type="Pfam" id="PF18152">
    <property type="entry name" value="DAHP_snth_FXD"/>
    <property type="match status" value="1"/>
</dbReference>
<dbReference type="InterPro" id="IPR006268">
    <property type="entry name" value="DAHP_syn_2"/>
</dbReference>
<organism evidence="4 5">
    <name type="scientific">Nocardioides guangzhouensis</name>
    <dbReference type="NCBI Taxonomy" id="2497878"/>
    <lineage>
        <taxon>Bacteria</taxon>
        <taxon>Bacillati</taxon>
        <taxon>Actinomycetota</taxon>
        <taxon>Actinomycetes</taxon>
        <taxon>Propionibacteriales</taxon>
        <taxon>Nocardioidaceae</taxon>
        <taxon>Nocardioides</taxon>
    </lineage>
</organism>
<dbReference type="AlphaFoldDB" id="A0A4Q4ZD90"/>
<evidence type="ECO:0000259" key="2">
    <source>
        <dbReference type="Pfam" id="PF00793"/>
    </source>
</evidence>
<dbReference type="EMBL" id="SDKM01000015">
    <property type="protein sequence ID" value="RYP85698.1"/>
    <property type="molecule type" value="Genomic_DNA"/>
</dbReference>
<dbReference type="InterPro" id="IPR052899">
    <property type="entry name" value="Class-I_DAHP_synthase"/>
</dbReference>
<accession>A0A4Q4ZD90</accession>
<evidence type="ECO:0000256" key="1">
    <source>
        <dbReference type="ARBA" id="ARBA00022679"/>
    </source>
</evidence>
<dbReference type="SUPFAM" id="SSF51569">
    <property type="entry name" value="Aldolase"/>
    <property type="match status" value="1"/>
</dbReference>
<reference evidence="4 5" key="1">
    <citation type="submission" date="2019-01" db="EMBL/GenBank/DDBJ databases">
        <title>Nocardioides guangzhouensis sp. nov., an actinobacterium isolated from soil.</title>
        <authorList>
            <person name="Fu Y."/>
            <person name="Cai Y."/>
            <person name="Lin Z."/>
            <person name="Chen P."/>
        </authorList>
    </citation>
    <scope>NUCLEOTIDE SEQUENCE [LARGE SCALE GENOMIC DNA]</scope>
    <source>
        <strain evidence="4 5">130</strain>
    </source>
</reference>
<proteinExistence type="predicted"/>
<name>A0A4Q4ZD90_9ACTN</name>
<dbReference type="NCBIfam" id="NF009239">
    <property type="entry name" value="PRK12595.1"/>
    <property type="match status" value="1"/>
</dbReference>
<keyword evidence="1 4" id="KW-0808">Transferase</keyword>
<dbReference type="InterPro" id="IPR013785">
    <property type="entry name" value="Aldolase_TIM"/>
</dbReference>
<dbReference type="NCBIfam" id="NF006421">
    <property type="entry name" value="PRK08673.1"/>
    <property type="match status" value="1"/>
</dbReference>
<keyword evidence="5" id="KW-1185">Reference proteome</keyword>
<gene>
    <name evidence="4" type="primary">aroF</name>
    <name evidence="4" type="ORF">EKO23_11895</name>
</gene>
<evidence type="ECO:0000313" key="5">
    <source>
        <dbReference type="Proteomes" id="UP000295198"/>
    </source>
</evidence>
<evidence type="ECO:0000313" key="4">
    <source>
        <dbReference type="EMBL" id="RYP85698.1"/>
    </source>
</evidence>
<dbReference type="InterPro" id="IPR041071">
    <property type="entry name" value="DAHP_snth_FXD"/>
</dbReference>
<dbReference type="Gene3D" id="3.30.70.1140">
    <property type="entry name" value="Phospho-2-dehydro-3-deoxyheptonate aldolase, domain 1"/>
    <property type="match status" value="1"/>
</dbReference>
<dbReference type="InterPro" id="IPR006218">
    <property type="entry name" value="DAHP1/KDSA"/>
</dbReference>